<reference evidence="3" key="1">
    <citation type="journal article" date="2019" name="Int. J. Syst. Evol. Microbiol.">
        <title>The Global Catalogue of Microorganisms (GCM) 10K type strain sequencing project: providing services to taxonomists for standard genome sequencing and annotation.</title>
        <authorList>
            <consortium name="The Broad Institute Genomics Platform"/>
            <consortium name="The Broad Institute Genome Sequencing Center for Infectious Disease"/>
            <person name="Wu L."/>
            <person name="Ma J."/>
        </authorList>
    </citation>
    <scope>NUCLEOTIDE SEQUENCE [LARGE SCALE GENOMIC DNA]</scope>
    <source>
        <strain evidence="3">JCM 3115</strain>
    </source>
</reference>
<dbReference type="SMART" id="SM00347">
    <property type="entry name" value="HTH_MARR"/>
    <property type="match status" value="1"/>
</dbReference>
<dbReference type="SUPFAM" id="SSF46785">
    <property type="entry name" value="Winged helix' DNA-binding domain"/>
    <property type="match status" value="1"/>
</dbReference>
<evidence type="ECO:0000313" key="2">
    <source>
        <dbReference type="EMBL" id="GGQ18253.1"/>
    </source>
</evidence>
<protein>
    <submittedName>
        <fullName evidence="2">MarR family transcriptional regulator</fullName>
    </submittedName>
</protein>
<gene>
    <name evidence="2" type="primary">marR</name>
    <name evidence="2" type="ORF">GCM10010140_55830</name>
</gene>
<dbReference type="InterPro" id="IPR000835">
    <property type="entry name" value="HTH_MarR-typ"/>
</dbReference>
<dbReference type="PANTHER" id="PTHR33164:SF43">
    <property type="entry name" value="HTH-TYPE TRANSCRIPTIONAL REPRESSOR YETL"/>
    <property type="match status" value="1"/>
</dbReference>
<dbReference type="InterPro" id="IPR036388">
    <property type="entry name" value="WH-like_DNA-bd_sf"/>
</dbReference>
<dbReference type="Proteomes" id="UP000611554">
    <property type="component" value="Unassembled WGS sequence"/>
</dbReference>
<keyword evidence="3" id="KW-1185">Reference proteome</keyword>
<feature type="domain" description="HTH marR-type" evidence="1">
    <location>
        <begin position="17"/>
        <end position="150"/>
    </location>
</feature>
<evidence type="ECO:0000259" key="1">
    <source>
        <dbReference type="PROSITE" id="PS50995"/>
    </source>
</evidence>
<dbReference type="EMBL" id="BMQJ01000015">
    <property type="protein sequence ID" value="GGQ18253.1"/>
    <property type="molecule type" value="Genomic_DNA"/>
</dbReference>
<proteinExistence type="predicted"/>
<dbReference type="Gene3D" id="1.10.10.10">
    <property type="entry name" value="Winged helix-like DNA-binding domain superfamily/Winged helix DNA-binding domain"/>
    <property type="match status" value="1"/>
</dbReference>
<comment type="caution">
    <text evidence="2">The sequence shown here is derived from an EMBL/GenBank/DDBJ whole genome shotgun (WGS) entry which is preliminary data.</text>
</comment>
<sequence length="155" mass="16743">MTMDGARGSAPATEMLAGTTGWLLHETARRVVAETEEALRGEGLRWRDYGVLGLLQAAGPLSQQEIGRRLGVDRSTMVHLIDALEERGLVERARDPADRRAYAVRLTGAGHALLADVLRPVTETVHDRLLGGLAAEDRAHLDRVLAHLADQGVIG</sequence>
<dbReference type="PRINTS" id="PR00598">
    <property type="entry name" value="HTHMARR"/>
</dbReference>
<name>A0ABQ2R7V2_9ACTN</name>
<dbReference type="Pfam" id="PF12802">
    <property type="entry name" value="MarR_2"/>
    <property type="match status" value="1"/>
</dbReference>
<dbReference type="InterPro" id="IPR039422">
    <property type="entry name" value="MarR/SlyA-like"/>
</dbReference>
<dbReference type="PROSITE" id="PS50995">
    <property type="entry name" value="HTH_MARR_2"/>
    <property type="match status" value="1"/>
</dbReference>
<dbReference type="InterPro" id="IPR036390">
    <property type="entry name" value="WH_DNA-bd_sf"/>
</dbReference>
<evidence type="ECO:0000313" key="3">
    <source>
        <dbReference type="Proteomes" id="UP000611554"/>
    </source>
</evidence>
<organism evidence="2 3">
    <name type="scientific">Streptosporangium pseudovulgare</name>
    <dbReference type="NCBI Taxonomy" id="35765"/>
    <lineage>
        <taxon>Bacteria</taxon>
        <taxon>Bacillati</taxon>
        <taxon>Actinomycetota</taxon>
        <taxon>Actinomycetes</taxon>
        <taxon>Streptosporangiales</taxon>
        <taxon>Streptosporangiaceae</taxon>
        <taxon>Streptosporangium</taxon>
    </lineage>
</organism>
<accession>A0ABQ2R7V2</accession>
<dbReference type="PANTHER" id="PTHR33164">
    <property type="entry name" value="TRANSCRIPTIONAL REGULATOR, MARR FAMILY"/>
    <property type="match status" value="1"/>
</dbReference>